<dbReference type="RefSeq" id="WP_055777588.1">
    <property type="nucleotide sequence ID" value="NZ_CBCSCF010000002.1"/>
</dbReference>
<dbReference type="InterPro" id="IPR036275">
    <property type="entry name" value="YdgH-like_sf"/>
</dbReference>
<evidence type="ECO:0000259" key="3">
    <source>
        <dbReference type="Pfam" id="PF07338"/>
    </source>
</evidence>
<feature type="domain" description="YdgH/BhsA/McbA-like" evidence="3">
    <location>
        <begin position="34"/>
        <end position="85"/>
    </location>
</feature>
<evidence type="ECO:0000256" key="2">
    <source>
        <dbReference type="SAM" id="SignalP"/>
    </source>
</evidence>
<accession>A0AA40WYK6</accession>
<evidence type="ECO:0000313" key="5">
    <source>
        <dbReference type="EMBL" id="ORJ23321.1"/>
    </source>
</evidence>
<dbReference type="Proteomes" id="UP000705283">
    <property type="component" value="Unassembled WGS sequence"/>
</dbReference>
<name>A0AA40WYK6_9GAMM</name>
<evidence type="ECO:0000313" key="7">
    <source>
        <dbReference type="Proteomes" id="UP000705283"/>
    </source>
</evidence>
<dbReference type="EMBL" id="MRWD01000001">
    <property type="protein sequence ID" value="ORJ23321.1"/>
    <property type="molecule type" value="Genomic_DNA"/>
</dbReference>
<evidence type="ECO:0000313" key="6">
    <source>
        <dbReference type="Proteomes" id="UP000192722"/>
    </source>
</evidence>
<dbReference type="Gene3D" id="3.30.1660.10">
    <property type="entry name" value="Flavin-binding protein dodecin"/>
    <property type="match status" value="1"/>
</dbReference>
<dbReference type="InterPro" id="IPR025543">
    <property type="entry name" value="Dodecin-like"/>
</dbReference>
<organism evidence="4 7">
    <name type="scientific">Rouxiella silvae</name>
    <dbReference type="NCBI Taxonomy" id="1646373"/>
    <lineage>
        <taxon>Bacteria</taxon>
        <taxon>Pseudomonadati</taxon>
        <taxon>Pseudomonadota</taxon>
        <taxon>Gammaproteobacteria</taxon>
        <taxon>Enterobacterales</taxon>
        <taxon>Yersiniaceae</taxon>
        <taxon>Rouxiella</taxon>
    </lineage>
</organism>
<dbReference type="Pfam" id="PF07338">
    <property type="entry name" value="YdgH_BhsA-like"/>
    <property type="match status" value="1"/>
</dbReference>
<proteinExistence type="predicted"/>
<keyword evidence="6" id="KW-1185">Reference proteome</keyword>
<dbReference type="EMBL" id="JADMKS010000001">
    <property type="protein sequence ID" value="MBF6635510.1"/>
    <property type="molecule type" value="Genomic_DNA"/>
</dbReference>
<dbReference type="AlphaFoldDB" id="A0AA40WYK6"/>
<keyword evidence="1 2" id="KW-0732">Signal</keyword>
<reference evidence="4" key="4">
    <citation type="submission" date="2022-09" db="EMBL/GenBank/DDBJ databases">
        <title>Rouxiella aceris sp. nov., isolated from tree sap and emended description of the genus Rhouxiella.</title>
        <authorList>
            <person name="Kim I.S."/>
        </authorList>
    </citation>
    <scope>NUCLEOTIDE SEQUENCE</scope>
    <source>
        <strain evidence="4">SAP-2</strain>
    </source>
</reference>
<dbReference type="InterPro" id="IPR010854">
    <property type="entry name" value="YdgH/BhsA/McbA-like_dom"/>
</dbReference>
<reference evidence="5" key="1">
    <citation type="submission" date="2016-12" db="EMBL/GenBank/DDBJ databases">
        <authorList>
            <person name="Le Fleche-Mateos A."/>
        </authorList>
    </citation>
    <scope>NUCLEOTIDE SEQUENCE</scope>
    <source>
        <strain evidence="5">213</strain>
    </source>
</reference>
<protein>
    <submittedName>
        <fullName evidence="4">DUF1471 domain-containing protein</fullName>
    </submittedName>
    <submittedName>
        <fullName evidence="5">Multiple stress resistance protein BhsA</fullName>
    </submittedName>
</protein>
<reference evidence="4" key="3">
    <citation type="submission" date="2020-11" db="EMBL/GenBank/DDBJ databases">
        <authorList>
            <person name="Lee S.D."/>
        </authorList>
    </citation>
    <scope>NUCLEOTIDE SEQUENCE</scope>
    <source>
        <strain evidence="4">SAP-2</strain>
    </source>
</reference>
<dbReference type="Proteomes" id="UP000192722">
    <property type="component" value="Unassembled WGS sequence"/>
</dbReference>
<reference evidence="5 6" key="2">
    <citation type="journal article" date="2017" name="Int. J. Syst. Evol. Microbiol.">
        <title>Rouxiella badensis sp. nov. and Rouxiella silvae sp. nov. isolated from peat bog soil in Germany and emendation of the genus description.</title>
        <authorList>
            <person name="Le Fleche-Mateos A."/>
            <person name="Kugler J.H."/>
            <person name="Hansen S.H."/>
            <person name="Syldatk C."/>
            <person name="Hausmann R."/>
            <person name="Lomprez F."/>
            <person name="Vandenbogaert M."/>
            <person name="Manuguerra J.C."/>
            <person name="Grimont P.A."/>
        </authorList>
    </citation>
    <scope>NUCLEOTIDE SEQUENCE [LARGE SCALE GENOMIC DNA]</scope>
    <source>
        <strain evidence="5 6">213</strain>
    </source>
</reference>
<evidence type="ECO:0000256" key="1">
    <source>
        <dbReference type="ARBA" id="ARBA00022729"/>
    </source>
</evidence>
<feature type="signal peptide" evidence="2">
    <location>
        <begin position="1"/>
        <end position="22"/>
    </location>
</feature>
<dbReference type="NCBIfam" id="NF047859">
    <property type="entry name" value="StressCuResBhsA"/>
    <property type="match status" value="1"/>
</dbReference>
<dbReference type="SUPFAM" id="SSF159871">
    <property type="entry name" value="YdgH-like"/>
    <property type="match status" value="1"/>
</dbReference>
<evidence type="ECO:0000313" key="4">
    <source>
        <dbReference type="EMBL" id="MBF6635510.1"/>
    </source>
</evidence>
<feature type="chain" id="PRO_5041307349" evidence="2">
    <location>
        <begin position="23"/>
        <end position="85"/>
    </location>
</feature>
<sequence>MNNLTKTLAAIVLGSASFTALAATEVIAAPAGQQNMGVINVNGGDQLSALKNKMSNEADEKGASSYRVIFATGENHLYGRAELYR</sequence>
<gene>
    <name evidence="5" type="ORF">BS639_01060</name>
    <name evidence="4" type="ORF">ITX54_02375</name>
</gene>
<comment type="caution">
    <text evidence="4">The sequence shown here is derived from an EMBL/GenBank/DDBJ whole genome shotgun (WGS) entry which is preliminary data.</text>
</comment>